<organism evidence="1 2">
    <name type="scientific">Lacipirellula parvula</name>
    <dbReference type="NCBI Taxonomy" id="2650471"/>
    <lineage>
        <taxon>Bacteria</taxon>
        <taxon>Pseudomonadati</taxon>
        <taxon>Planctomycetota</taxon>
        <taxon>Planctomycetia</taxon>
        <taxon>Pirellulales</taxon>
        <taxon>Lacipirellulaceae</taxon>
        <taxon>Lacipirellula</taxon>
    </lineage>
</organism>
<evidence type="ECO:0000313" key="2">
    <source>
        <dbReference type="Proteomes" id="UP000326837"/>
    </source>
</evidence>
<dbReference type="Proteomes" id="UP000326837">
    <property type="component" value="Chromosome"/>
</dbReference>
<proteinExistence type="predicted"/>
<dbReference type="RefSeq" id="WP_152098383.1">
    <property type="nucleotide sequence ID" value="NZ_AP021861.1"/>
</dbReference>
<dbReference type="KEGG" id="lpav:PLANPX_2020"/>
<gene>
    <name evidence="1" type="ORF">PLANPX_2020</name>
</gene>
<dbReference type="EMBL" id="AP021861">
    <property type="protein sequence ID" value="BBO32408.1"/>
    <property type="molecule type" value="Genomic_DNA"/>
</dbReference>
<dbReference type="PROSITE" id="PS51257">
    <property type="entry name" value="PROKAR_LIPOPROTEIN"/>
    <property type="match status" value="1"/>
</dbReference>
<protein>
    <submittedName>
        <fullName evidence="1">Uncharacterized protein</fullName>
    </submittedName>
</protein>
<keyword evidence="2" id="KW-1185">Reference proteome</keyword>
<sequence length="79" mass="8715">MKFSELLTACSLPPMLLGAAMLVSLGCENKEKVLEVETPNRTLEVERDRDTGDVDVDVDRKDEKAVDINLPGVDVEVNK</sequence>
<dbReference type="AlphaFoldDB" id="A0A5K7X778"/>
<reference evidence="2" key="1">
    <citation type="submission" date="2019-10" db="EMBL/GenBank/DDBJ databases">
        <title>Lacipirellula parvula gen. nov., sp. nov., representing a lineage of planctomycetes widespread in freshwater anoxic habitats, and description of the family Lacipirellulaceae.</title>
        <authorList>
            <person name="Dedysh S.N."/>
            <person name="Kulichevskaya I.S."/>
            <person name="Beletsky A.V."/>
            <person name="Rakitin A.L."/>
            <person name="Mardanov A.V."/>
            <person name="Ivanova A.A."/>
            <person name="Saltykova V.X."/>
            <person name="Rijpstra W.I.C."/>
            <person name="Sinninghe Damste J.S."/>
            <person name="Ravin N.V."/>
        </authorList>
    </citation>
    <scope>NUCLEOTIDE SEQUENCE [LARGE SCALE GENOMIC DNA]</scope>
    <source>
        <strain evidence="2">PX69</strain>
    </source>
</reference>
<evidence type="ECO:0000313" key="1">
    <source>
        <dbReference type="EMBL" id="BBO32408.1"/>
    </source>
</evidence>
<name>A0A5K7X778_9BACT</name>
<accession>A0A5K7X778</accession>